<gene>
    <name evidence="2" type="ORF">Esi_0080_0021</name>
</gene>
<organism evidence="2 3">
    <name type="scientific">Ectocarpus siliculosus</name>
    <name type="common">Brown alga</name>
    <name type="synonym">Conferva siliculosa</name>
    <dbReference type="NCBI Taxonomy" id="2880"/>
    <lineage>
        <taxon>Eukaryota</taxon>
        <taxon>Sar</taxon>
        <taxon>Stramenopiles</taxon>
        <taxon>Ochrophyta</taxon>
        <taxon>PX clade</taxon>
        <taxon>Phaeophyceae</taxon>
        <taxon>Ectocarpales</taxon>
        <taxon>Ectocarpaceae</taxon>
        <taxon>Ectocarpus</taxon>
    </lineage>
</organism>
<proteinExistence type="predicted"/>
<name>D7G794_ECTSI</name>
<sequence length="109" mass="11410">MLVLAMPSEDVVVAAALLHTARHMLLVSAVHCTRSLTRSSVPFCTQDFIAAKEARIAARAAKAASVEANKEKRGVEHRKAKDGDRSGKASGAAKKASKAKTAGKQGSKV</sequence>
<feature type="compositionally biased region" description="Basic and acidic residues" evidence="1">
    <location>
        <begin position="68"/>
        <end position="87"/>
    </location>
</feature>
<reference evidence="2 3" key="1">
    <citation type="journal article" date="2010" name="Nature">
        <title>The Ectocarpus genome and the independent evolution of multicellularity in brown algae.</title>
        <authorList>
            <person name="Cock J.M."/>
            <person name="Sterck L."/>
            <person name="Rouze P."/>
            <person name="Scornet D."/>
            <person name="Allen A.E."/>
            <person name="Amoutzias G."/>
            <person name="Anthouard V."/>
            <person name="Artiguenave F."/>
            <person name="Aury J.M."/>
            <person name="Badger J.H."/>
            <person name="Beszteri B."/>
            <person name="Billiau K."/>
            <person name="Bonnet E."/>
            <person name="Bothwell J.H."/>
            <person name="Bowler C."/>
            <person name="Boyen C."/>
            <person name="Brownlee C."/>
            <person name="Carrano C.J."/>
            <person name="Charrier B."/>
            <person name="Cho G.Y."/>
            <person name="Coelho S.M."/>
            <person name="Collen J."/>
            <person name="Corre E."/>
            <person name="Da Silva C."/>
            <person name="Delage L."/>
            <person name="Delaroque N."/>
            <person name="Dittami S.M."/>
            <person name="Doulbeau S."/>
            <person name="Elias M."/>
            <person name="Farnham G."/>
            <person name="Gachon C.M."/>
            <person name="Gschloessl B."/>
            <person name="Heesch S."/>
            <person name="Jabbari K."/>
            <person name="Jubin C."/>
            <person name="Kawai H."/>
            <person name="Kimura K."/>
            <person name="Kloareg B."/>
            <person name="Kupper F.C."/>
            <person name="Lang D."/>
            <person name="Le Bail A."/>
            <person name="Leblanc C."/>
            <person name="Lerouge P."/>
            <person name="Lohr M."/>
            <person name="Lopez P.J."/>
            <person name="Martens C."/>
            <person name="Maumus F."/>
            <person name="Michel G."/>
            <person name="Miranda-Saavedra D."/>
            <person name="Morales J."/>
            <person name="Moreau H."/>
            <person name="Motomura T."/>
            <person name="Nagasato C."/>
            <person name="Napoli C.A."/>
            <person name="Nelson D.R."/>
            <person name="Nyvall-Collen P."/>
            <person name="Peters A.F."/>
            <person name="Pommier C."/>
            <person name="Potin P."/>
            <person name="Poulain J."/>
            <person name="Quesneville H."/>
            <person name="Read B."/>
            <person name="Rensing S.A."/>
            <person name="Ritter A."/>
            <person name="Rousvoal S."/>
            <person name="Samanta M."/>
            <person name="Samson G."/>
            <person name="Schroeder D.C."/>
            <person name="Segurens B."/>
            <person name="Strittmatter M."/>
            <person name="Tonon T."/>
            <person name="Tregear J.W."/>
            <person name="Valentin K."/>
            <person name="von Dassow P."/>
            <person name="Yamagishi T."/>
            <person name="Van de Peer Y."/>
            <person name="Wincker P."/>
        </authorList>
    </citation>
    <scope>NUCLEOTIDE SEQUENCE [LARGE SCALE GENOMIC DNA]</scope>
    <source>
        <strain evidence="3">Ec32 / CCAP1310/4</strain>
    </source>
</reference>
<evidence type="ECO:0000313" key="3">
    <source>
        <dbReference type="Proteomes" id="UP000002630"/>
    </source>
</evidence>
<evidence type="ECO:0000313" key="2">
    <source>
        <dbReference type="EMBL" id="CBJ27645.1"/>
    </source>
</evidence>
<protein>
    <submittedName>
        <fullName evidence="2">Uncharacterized protein</fullName>
    </submittedName>
</protein>
<feature type="compositionally biased region" description="Low complexity" evidence="1">
    <location>
        <begin position="88"/>
        <end position="109"/>
    </location>
</feature>
<dbReference type="Proteomes" id="UP000002630">
    <property type="component" value="Linkage Group LG28"/>
</dbReference>
<keyword evidence="3" id="KW-1185">Reference proteome</keyword>
<dbReference type="EMBL" id="FN649753">
    <property type="protein sequence ID" value="CBJ27645.1"/>
    <property type="molecule type" value="Genomic_DNA"/>
</dbReference>
<dbReference type="EMBL" id="FN649036">
    <property type="protein sequence ID" value="CBJ27645.1"/>
    <property type="molecule type" value="Genomic_DNA"/>
</dbReference>
<dbReference type="AlphaFoldDB" id="D7G794"/>
<feature type="region of interest" description="Disordered" evidence="1">
    <location>
        <begin position="63"/>
        <end position="109"/>
    </location>
</feature>
<accession>D7G794</accession>
<evidence type="ECO:0000256" key="1">
    <source>
        <dbReference type="SAM" id="MobiDB-lite"/>
    </source>
</evidence>
<dbReference type="InParanoid" id="D7G794"/>